<dbReference type="InterPro" id="IPR001789">
    <property type="entry name" value="Sig_transdc_resp-reg_receiver"/>
</dbReference>
<evidence type="ECO:0000259" key="4">
    <source>
        <dbReference type="PROSITE" id="PS50110"/>
    </source>
</evidence>
<dbReference type="STRING" id="172043.RM53_09470"/>
<name>A0A0B4DUB9_9CAUL</name>
<evidence type="ECO:0000313" key="6">
    <source>
        <dbReference type="Proteomes" id="UP000031166"/>
    </source>
</evidence>
<dbReference type="Proteomes" id="UP000031166">
    <property type="component" value="Unassembled WGS sequence"/>
</dbReference>
<evidence type="ECO:0000256" key="1">
    <source>
        <dbReference type="ARBA" id="ARBA00022553"/>
    </source>
</evidence>
<reference evidence="5 6" key="1">
    <citation type="submission" date="2014-12" db="EMBL/GenBank/DDBJ databases">
        <title>Genome sequencing of Brevundimonas nasdae TPW30.</title>
        <authorList>
            <person name="Tan P.W."/>
            <person name="Chan K.-G."/>
        </authorList>
    </citation>
    <scope>NUCLEOTIDE SEQUENCE [LARGE SCALE GENOMIC DNA]</scope>
    <source>
        <strain evidence="5 6">TPW30</strain>
    </source>
</reference>
<dbReference type="Gene3D" id="3.40.50.2300">
    <property type="match status" value="1"/>
</dbReference>
<dbReference type="InterPro" id="IPR050595">
    <property type="entry name" value="Bact_response_regulator"/>
</dbReference>
<organism evidence="5 6">
    <name type="scientific">Brevundimonas nasdae</name>
    <dbReference type="NCBI Taxonomy" id="172043"/>
    <lineage>
        <taxon>Bacteria</taxon>
        <taxon>Pseudomonadati</taxon>
        <taxon>Pseudomonadota</taxon>
        <taxon>Alphaproteobacteria</taxon>
        <taxon>Caulobacterales</taxon>
        <taxon>Caulobacteraceae</taxon>
        <taxon>Brevundimonas</taxon>
    </lineage>
</organism>
<gene>
    <name evidence="5" type="ORF">RM53_09470</name>
</gene>
<dbReference type="PROSITE" id="PS50110">
    <property type="entry name" value="RESPONSE_REGULATORY"/>
    <property type="match status" value="1"/>
</dbReference>
<keyword evidence="1 2" id="KW-0597">Phosphoprotein</keyword>
<proteinExistence type="predicted"/>
<protein>
    <submittedName>
        <fullName evidence="5">Chemotaxis protein CheY</fullName>
    </submittedName>
</protein>
<dbReference type="Pfam" id="PF00072">
    <property type="entry name" value="Response_reg"/>
    <property type="match status" value="1"/>
</dbReference>
<dbReference type="AlphaFoldDB" id="A0A0B4DUB9"/>
<feature type="region of interest" description="Disordered" evidence="3">
    <location>
        <begin position="149"/>
        <end position="168"/>
    </location>
</feature>
<feature type="modified residue" description="4-aspartylphosphate" evidence="2">
    <location>
        <position position="63"/>
    </location>
</feature>
<comment type="caution">
    <text evidence="5">The sequence shown here is derived from an EMBL/GenBank/DDBJ whole genome shotgun (WGS) entry which is preliminary data.</text>
</comment>
<evidence type="ECO:0000313" key="5">
    <source>
        <dbReference type="EMBL" id="KIC57833.1"/>
    </source>
</evidence>
<evidence type="ECO:0000256" key="2">
    <source>
        <dbReference type="PROSITE-ProRule" id="PRU00169"/>
    </source>
</evidence>
<dbReference type="RefSeq" id="WP_039246205.1">
    <property type="nucleotide sequence ID" value="NZ_CP119180.1"/>
</dbReference>
<dbReference type="EMBL" id="JWSY01000015">
    <property type="protein sequence ID" value="KIC57833.1"/>
    <property type="molecule type" value="Genomic_DNA"/>
</dbReference>
<dbReference type="GO" id="GO:0000160">
    <property type="term" value="P:phosphorelay signal transduction system"/>
    <property type="evidence" value="ECO:0007669"/>
    <property type="project" value="InterPro"/>
</dbReference>
<dbReference type="InterPro" id="IPR011006">
    <property type="entry name" value="CheY-like_superfamily"/>
</dbReference>
<evidence type="ECO:0000256" key="3">
    <source>
        <dbReference type="SAM" id="MobiDB-lite"/>
    </source>
</evidence>
<dbReference type="PANTHER" id="PTHR44591">
    <property type="entry name" value="STRESS RESPONSE REGULATOR PROTEIN 1"/>
    <property type="match status" value="1"/>
</dbReference>
<sequence>MAKSDRVNLAHTTVLLIDDQPTSLDMLGSIVQGFGCKEQIKCASAQAAVELLARRSVDLILIDCIMPDMDGYDFVRWLRRDAPAPTRYVPVIMILGHASQAKVHQGRDCGASFIVAKPLSPSLLLKRIIWLGGEDRDFVESEHYIGPDRRVHNYGPPPGTDGRRESDLTGDLGEAVEENMDQDEIDMLMKPMKVSL</sequence>
<accession>A0A0B4DUB9</accession>
<dbReference type="SUPFAM" id="SSF52172">
    <property type="entry name" value="CheY-like"/>
    <property type="match status" value="1"/>
</dbReference>
<dbReference type="PANTHER" id="PTHR44591:SF3">
    <property type="entry name" value="RESPONSE REGULATORY DOMAIN-CONTAINING PROTEIN"/>
    <property type="match status" value="1"/>
</dbReference>
<dbReference type="SMART" id="SM00448">
    <property type="entry name" value="REC"/>
    <property type="match status" value="1"/>
</dbReference>
<feature type="domain" description="Response regulatory" evidence="4">
    <location>
        <begin position="13"/>
        <end position="132"/>
    </location>
</feature>